<protein>
    <submittedName>
        <fullName evidence="3">Uncharacterized protein</fullName>
    </submittedName>
</protein>
<keyword evidence="2" id="KW-0472">Membrane</keyword>
<dbReference type="RefSeq" id="WP_227424290.1">
    <property type="nucleotide sequence ID" value="NZ_CP071868.1"/>
</dbReference>
<gene>
    <name evidence="3" type="ORF">J4E96_02810</name>
</gene>
<sequence>MGNPYAPPSGNAPRPPAPAPRPPAPPPHPVPTPPGPGGQPPVLPDPMRRAGPPKPVDPEVTRAAGQQIAIFSLLLLGAVIANALPLPWQAASLGFVLAALVVGVRALIFVWRAGIRGVLIPTLSIGLSFTALLAVSMSSMLLLWPVQVERQECLQDALTIAATQSCEADYQQALEDRLLELTGTTTRD</sequence>
<evidence type="ECO:0000256" key="1">
    <source>
        <dbReference type="SAM" id="MobiDB-lite"/>
    </source>
</evidence>
<feature type="transmembrane region" description="Helical" evidence="2">
    <location>
        <begin position="68"/>
        <end position="84"/>
    </location>
</feature>
<organism evidence="3 4">
    <name type="scientific">Pengzhenrongella sicca</name>
    <dbReference type="NCBI Taxonomy" id="2819238"/>
    <lineage>
        <taxon>Bacteria</taxon>
        <taxon>Bacillati</taxon>
        <taxon>Actinomycetota</taxon>
        <taxon>Actinomycetes</taxon>
        <taxon>Micrococcales</taxon>
        <taxon>Pengzhenrongella</taxon>
    </lineage>
</organism>
<keyword evidence="2" id="KW-0812">Transmembrane</keyword>
<keyword evidence="2" id="KW-1133">Transmembrane helix</keyword>
<dbReference type="EMBL" id="CP071868">
    <property type="protein sequence ID" value="QTE29974.1"/>
    <property type="molecule type" value="Genomic_DNA"/>
</dbReference>
<feature type="compositionally biased region" description="Pro residues" evidence="1">
    <location>
        <begin position="13"/>
        <end position="44"/>
    </location>
</feature>
<dbReference type="KEGG" id="psic:J4E96_02810"/>
<accession>A0A8A4ZDI1</accession>
<reference evidence="3" key="1">
    <citation type="submission" date="2021-03" db="EMBL/GenBank/DDBJ databases">
        <title>Pengzhenrongella sicca gen. nov., sp. nov., a new member of suborder Micrococcineae isolated from High-Arctic tundra soil.</title>
        <authorList>
            <person name="Peng F."/>
        </authorList>
    </citation>
    <scope>NUCLEOTIDE SEQUENCE</scope>
    <source>
        <strain evidence="3">LRZ-2</strain>
    </source>
</reference>
<evidence type="ECO:0000256" key="2">
    <source>
        <dbReference type="SAM" id="Phobius"/>
    </source>
</evidence>
<proteinExistence type="predicted"/>
<feature type="transmembrane region" description="Helical" evidence="2">
    <location>
        <begin position="90"/>
        <end position="111"/>
    </location>
</feature>
<evidence type="ECO:0000313" key="4">
    <source>
        <dbReference type="Proteomes" id="UP000663937"/>
    </source>
</evidence>
<keyword evidence="4" id="KW-1185">Reference proteome</keyword>
<name>A0A8A4ZDI1_9MICO</name>
<evidence type="ECO:0000313" key="3">
    <source>
        <dbReference type="EMBL" id="QTE29974.1"/>
    </source>
</evidence>
<feature type="transmembrane region" description="Helical" evidence="2">
    <location>
        <begin position="118"/>
        <end position="144"/>
    </location>
</feature>
<dbReference type="Proteomes" id="UP000663937">
    <property type="component" value="Chromosome"/>
</dbReference>
<dbReference type="AlphaFoldDB" id="A0A8A4ZDI1"/>
<feature type="region of interest" description="Disordered" evidence="1">
    <location>
        <begin position="1"/>
        <end position="59"/>
    </location>
</feature>